<dbReference type="SUPFAM" id="SSF53474">
    <property type="entry name" value="alpha/beta-Hydrolases"/>
    <property type="match status" value="1"/>
</dbReference>
<dbReference type="EMBL" id="KN847492">
    <property type="protein sequence ID" value="KIW19693.1"/>
    <property type="molecule type" value="Genomic_DNA"/>
</dbReference>
<evidence type="ECO:0000256" key="1">
    <source>
        <dbReference type="ARBA" id="ARBA00012513"/>
    </source>
</evidence>
<evidence type="ECO:0000259" key="11">
    <source>
        <dbReference type="PROSITE" id="PS50011"/>
    </source>
</evidence>
<keyword evidence="13" id="KW-1185">Reference proteome</keyword>
<dbReference type="InterPro" id="IPR017441">
    <property type="entry name" value="Protein_kinase_ATP_BS"/>
</dbReference>
<dbReference type="GO" id="GO:0005524">
    <property type="term" value="F:ATP binding"/>
    <property type="evidence" value="ECO:0007669"/>
    <property type="project" value="UniProtKB-UniRule"/>
</dbReference>
<dbReference type="Pfam" id="PF00069">
    <property type="entry name" value="Pkinase"/>
    <property type="match status" value="1"/>
</dbReference>
<dbReference type="EC" id="2.7.11.1" evidence="1"/>
<evidence type="ECO:0000256" key="10">
    <source>
        <dbReference type="SAM" id="MobiDB-lite"/>
    </source>
</evidence>
<reference evidence="12 13" key="1">
    <citation type="submission" date="2015-01" db="EMBL/GenBank/DDBJ databases">
        <title>The Genome Sequence of Exophiala spinifera CBS89968.</title>
        <authorList>
            <consortium name="The Broad Institute Genomics Platform"/>
            <person name="Cuomo C."/>
            <person name="de Hoog S."/>
            <person name="Gorbushina A."/>
            <person name="Stielow B."/>
            <person name="Teixiera M."/>
            <person name="Abouelleil A."/>
            <person name="Chapman S.B."/>
            <person name="Priest M."/>
            <person name="Young S.K."/>
            <person name="Wortman J."/>
            <person name="Nusbaum C."/>
            <person name="Birren B."/>
        </authorList>
    </citation>
    <scope>NUCLEOTIDE SEQUENCE [LARGE SCALE GENOMIC DNA]</scope>
    <source>
        <strain evidence="12 13">CBS 89968</strain>
    </source>
</reference>
<organism evidence="12 13">
    <name type="scientific">Exophiala spinifera</name>
    <dbReference type="NCBI Taxonomy" id="91928"/>
    <lineage>
        <taxon>Eukaryota</taxon>
        <taxon>Fungi</taxon>
        <taxon>Dikarya</taxon>
        <taxon>Ascomycota</taxon>
        <taxon>Pezizomycotina</taxon>
        <taxon>Eurotiomycetes</taxon>
        <taxon>Chaetothyriomycetidae</taxon>
        <taxon>Chaetothyriales</taxon>
        <taxon>Herpotrichiellaceae</taxon>
        <taxon>Exophiala</taxon>
    </lineage>
</organism>
<comment type="catalytic activity">
    <reaction evidence="7">
        <text>L-threonyl-[protein] + ATP = O-phospho-L-threonyl-[protein] + ADP + H(+)</text>
        <dbReference type="Rhea" id="RHEA:46608"/>
        <dbReference type="Rhea" id="RHEA-COMP:11060"/>
        <dbReference type="Rhea" id="RHEA-COMP:11605"/>
        <dbReference type="ChEBI" id="CHEBI:15378"/>
        <dbReference type="ChEBI" id="CHEBI:30013"/>
        <dbReference type="ChEBI" id="CHEBI:30616"/>
        <dbReference type="ChEBI" id="CHEBI:61977"/>
        <dbReference type="ChEBI" id="CHEBI:456216"/>
        <dbReference type="EC" id="2.7.11.1"/>
    </reaction>
</comment>
<dbReference type="GO" id="GO:0050684">
    <property type="term" value="P:regulation of mRNA processing"/>
    <property type="evidence" value="ECO:0007669"/>
    <property type="project" value="TreeGrafter"/>
</dbReference>
<feature type="compositionally biased region" description="Low complexity" evidence="10">
    <location>
        <begin position="550"/>
        <end position="571"/>
    </location>
</feature>
<gene>
    <name evidence="12" type="ORF">PV08_00267</name>
</gene>
<proteinExistence type="predicted"/>
<dbReference type="InterPro" id="IPR029058">
    <property type="entry name" value="AB_hydrolase_fold"/>
</dbReference>
<dbReference type="InterPro" id="IPR013094">
    <property type="entry name" value="AB_hydrolase_3"/>
</dbReference>
<keyword evidence="2" id="KW-0723">Serine/threonine-protein kinase</keyword>
<dbReference type="PROSITE" id="PS50011">
    <property type="entry name" value="PROTEIN_KINASE_DOM"/>
    <property type="match status" value="1"/>
</dbReference>
<dbReference type="Gene3D" id="3.40.50.1820">
    <property type="entry name" value="alpha/beta hydrolase"/>
    <property type="match status" value="1"/>
</dbReference>
<feature type="region of interest" description="Disordered" evidence="10">
    <location>
        <begin position="792"/>
        <end position="813"/>
    </location>
</feature>
<feature type="compositionally biased region" description="Low complexity" evidence="10">
    <location>
        <begin position="512"/>
        <end position="530"/>
    </location>
</feature>
<dbReference type="InterPro" id="IPR011009">
    <property type="entry name" value="Kinase-like_dom_sf"/>
</dbReference>
<feature type="compositionally biased region" description="Basic and acidic residues" evidence="10">
    <location>
        <begin position="402"/>
        <end position="424"/>
    </location>
</feature>
<keyword evidence="5" id="KW-0418">Kinase</keyword>
<evidence type="ECO:0000313" key="13">
    <source>
        <dbReference type="Proteomes" id="UP000053328"/>
    </source>
</evidence>
<dbReference type="GO" id="GO:0004674">
    <property type="term" value="F:protein serine/threonine kinase activity"/>
    <property type="evidence" value="ECO:0007669"/>
    <property type="project" value="UniProtKB-KW"/>
</dbReference>
<feature type="region of interest" description="Disordered" evidence="10">
    <location>
        <begin position="505"/>
        <end position="573"/>
    </location>
</feature>
<evidence type="ECO:0000256" key="5">
    <source>
        <dbReference type="ARBA" id="ARBA00022777"/>
    </source>
</evidence>
<sequence>MDLSQPFEEERLPWYDAAQFYPVRIGELFDSKYKVVGKLGYGAYSTVWLCRDVRDSGFVALKVCTREVATSPRVHRELRFYEHVGSLNSRHDGQAYIRGLLETFTIPGPAGRHLCLVQPPMHMTVRELQRLNSSHRLDEKILKWTLFNVLSALSFLHDEAKVAHTDISPSNIMLTIADESILEDFEKGEIEEPSPCKVIDDVRRVYGSRRLGFPRDAVWGQPVLCDFGEARIGGPHRGLLQPEVYRAPEVLFNMQWSSSVDIWNIAVLIWDLFENEHLFRALDENGESSATHHVAEMVGYLGLPPLEYIQRSEVTSKVFDEEGHWKRAGGVDVPLLSLESSEKGLKGEDKALFLRFGHDPSYQLARLVYLLSAGDDDDTEIYTSTKPYIHVQAVQVKVMASRDDKSSLRDEHDPEKRAHEELSRHYHSQSASASIKITRRTDLSLLYRIVRTLIRPVRPKLVKLHGETPAGSQRLSAPRRRGCEVIETQREGVWEYTFRHVEASRVQKRNQDQNQNQNQIRSSRSPQSDSNHADDDSDNDSDHDTPVVNTSDAATSSTPLTAATSLAGTGTKPKTRKHIHRIYYFSGGGFQSPPSPGHWMFLSKLAKSLQLFSASGSSSASSSATPVSDGTDSTEFQVTLVSQPLAPASPAPDALPVLRRWVTSVLDEASRHSSNSARRDGADSTDTTTAVTVTLAGDSSGGNVALSLGMWAAQELPPEQVRHVLSSILVVSPAVDLRNVNEEIKEADRYDPVLTIGLTGDVARAWAGGVGSKKRSDPKPVPTRTTTATAITRATTETNSETSGLGASTRRTGLRKTMSTSDWSVSPLLQADAVFEKLRDSGVRVHGVVGTHDVLAPDALEMMRKCDRFGVPGEWLVWEGQMHCFPLAGVGDVVGLREGKEGRRWIENVLKNGM</sequence>
<name>A0A0D2BL57_9EURO</name>
<dbReference type="Gene3D" id="1.10.510.10">
    <property type="entry name" value="Transferase(Phosphotransferase) domain 1"/>
    <property type="match status" value="1"/>
</dbReference>
<keyword evidence="6 9" id="KW-0067">ATP-binding</keyword>
<dbReference type="GO" id="GO:0000245">
    <property type="term" value="P:spliceosomal complex assembly"/>
    <property type="evidence" value="ECO:0007669"/>
    <property type="project" value="TreeGrafter"/>
</dbReference>
<dbReference type="GO" id="GO:0016787">
    <property type="term" value="F:hydrolase activity"/>
    <property type="evidence" value="ECO:0007669"/>
    <property type="project" value="InterPro"/>
</dbReference>
<comment type="catalytic activity">
    <reaction evidence="8">
        <text>L-seryl-[protein] + ATP = O-phospho-L-seryl-[protein] + ADP + H(+)</text>
        <dbReference type="Rhea" id="RHEA:17989"/>
        <dbReference type="Rhea" id="RHEA-COMP:9863"/>
        <dbReference type="Rhea" id="RHEA-COMP:11604"/>
        <dbReference type="ChEBI" id="CHEBI:15378"/>
        <dbReference type="ChEBI" id="CHEBI:29999"/>
        <dbReference type="ChEBI" id="CHEBI:30616"/>
        <dbReference type="ChEBI" id="CHEBI:83421"/>
        <dbReference type="ChEBI" id="CHEBI:456216"/>
        <dbReference type="EC" id="2.7.11.1"/>
    </reaction>
</comment>
<dbReference type="PANTHER" id="PTHR47634:SF9">
    <property type="entry name" value="PROTEIN KINASE DOMAIN-CONTAINING PROTEIN-RELATED"/>
    <property type="match status" value="1"/>
</dbReference>
<feature type="region of interest" description="Disordered" evidence="10">
    <location>
        <begin position="402"/>
        <end position="433"/>
    </location>
</feature>
<dbReference type="RefSeq" id="XP_016239909.1">
    <property type="nucleotide sequence ID" value="XM_016374633.1"/>
</dbReference>
<evidence type="ECO:0000256" key="6">
    <source>
        <dbReference type="ARBA" id="ARBA00022840"/>
    </source>
</evidence>
<protein>
    <recommendedName>
        <fullName evidence="1">non-specific serine/threonine protein kinase</fullName>
        <ecNumber evidence="1">2.7.11.1</ecNumber>
    </recommendedName>
</protein>
<dbReference type="InterPro" id="IPR000719">
    <property type="entry name" value="Prot_kinase_dom"/>
</dbReference>
<evidence type="ECO:0000256" key="4">
    <source>
        <dbReference type="ARBA" id="ARBA00022741"/>
    </source>
</evidence>
<evidence type="ECO:0000256" key="3">
    <source>
        <dbReference type="ARBA" id="ARBA00022679"/>
    </source>
</evidence>
<dbReference type="Gene3D" id="3.30.200.20">
    <property type="entry name" value="Phosphorylase Kinase, domain 1"/>
    <property type="match status" value="1"/>
</dbReference>
<dbReference type="InterPro" id="IPR051334">
    <property type="entry name" value="SRPK"/>
</dbReference>
<evidence type="ECO:0000256" key="9">
    <source>
        <dbReference type="PROSITE-ProRule" id="PRU10141"/>
    </source>
</evidence>
<evidence type="ECO:0000313" key="12">
    <source>
        <dbReference type="EMBL" id="KIW19693.1"/>
    </source>
</evidence>
<evidence type="ECO:0000256" key="2">
    <source>
        <dbReference type="ARBA" id="ARBA00022527"/>
    </source>
</evidence>
<dbReference type="Pfam" id="PF07859">
    <property type="entry name" value="Abhydrolase_3"/>
    <property type="match status" value="1"/>
</dbReference>
<dbReference type="GeneID" id="27327350"/>
<dbReference type="Proteomes" id="UP000053328">
    <property type="component" value="Unassembled WGS sequence"/>
</dbReference>
<feature type="compositionally biased region" description="Polar residues" evidence="10">
    <location>
        <begin position="799"/>
        <end position="813"/>
    </location>
</feature>
<dbReference type="VEuPathDB" id="FungiDB:PV08_00267"/>
<feature type="domain" description="Protein kinase" evidence="11">
    <location>
        <begin position="33"/>
        <end position="389"/>
    </location>
</feature>
<dbReference type="PROSITE" id="PS00107">
    <property type="entry name" value="PROTEIN_KINASE_ATP"/>
    <property type="match status" value="1"/>
</dbReference>
<keyword evidence="4 9" id="KW-0547">Nucleotide-binding</keyword>
<dbReference type="SUPFAM" id="SSF56112">
    <property type="entry name" value="Protein kinase-like (PK-like)"/>
    <property type="match status" value="1"/>
</dbReference>
<feature type="binding site" evidence="9">
    <location>
        <position position="62"/>
    </location>
    <ligand>
        <name>ATP</name>
        <dbReference type="ChEBI" id="CHEBI:30616"/>
    </ligand>
</feature>
<dbReference type="SMART" id="SM00220">
    <property type="entry name" value="S_TKc"/>
    <property type="match status" value="1"/>
</dbReference>
<dbReference type="STRING" id="91928.A0A0D2BL57"/>
<dbReference type="OrthoDB" id="2152029at2759"/>
<dbReference type="HOGENOM" id="CLU_318321_0_0_1"/>
<keyword evidence="3" id="KW-0808">Transferase</keyword>
<accession>A0A0D2BL57</accession>
<evidence type="ECO:0000256" key="7">
    <source>
        <dbReference type="ARBA" id="ARBA00047899"/>
    </source>
</evidence>
<evidence type="ECO:0000256" key="8">
    <source>
        <dbReference type="ARBA" id="ARBA00048679"/>
    </source>
</evidence>
<dbReference type="PANTHER" id="PTHR47634">
    <property type="entry name" value="PROTEIN KINASE DOMAIN-CONTAINING PROTEIN-RELATED"/>
    <property type="match status" value="1"/>
</dbReference>
<dbReference type="AlphaFoldDB" id="A0A0D2BL57"/>